<dbReference type="InterPro" id="IPR029024">
    <property type="entry name" value="TerB-like"/>
</dbReference>
<dbReference type="InterPro" id="IPR007486">
    <property type="entry name" value="YebE"/>
</dbReference>
<dbReference type="SUPFAM" id="SSF158682">
    <property type="entry name" value="TerB-like"/>
    <property type="match status" value="1"/>
</dbReference>
<accession>A0ABN5X3B7</accession>
<dbReference type="Proteomes" id="UP000289555">
    <property type="component" value="Chromosome"/>
</dbReference>
<sequence>MYLISVAVTDDQNPMERAWLDQLASALNLPKEMTAELERQAQQAG</sequence>
<keyword evidence="2" id="KW-1185">Reference proteome</keyword>
<evidence type="ECO:0000313" key="1">
    <source>
        <dbReference type="EMBL" id="BBI52597.1"/>
    </source>
</evidence>
<gene>
    <name evidence="1" type="ORF">HORIV_50180</name>
</gene>
<name>A0ABN5X3B7_9GAMM</name>
<dbReference type="EMBL" id="AP019416">
    <property type="protein sequence ID" value="BBI52597.1"/>
    <property type="molecule type" value="Genomic_DNA"/>
</dbReference>
<reference evidence="2" key="1">
    <citation type="journal article" date="2019" name="Microbiol. Resour. Announc.">
        <title>Complete Genome Sequence of Halomonas olivaria, a Moderately Halophilic Bacterium Isolated from Olive Processing Effluents, Obtained by Nanopore Sequencing.</title>
        <authorList>
            <person name="Nagata S."/>
            <person name="Ii K.M."/>
            <person name="Tsukimi T."/>
            <person name="Miura M.C."/>
            <person name="Galipon J."/>
            <person name="Arakawa K."/>
        </authorList>
    </citation>
    <scope>NUCLEOTIDE SEQUENCE [LARGE SCALE GENOMIC DNA]</scope>
    <source>
        <strain evidence="2">TYRC17</strain>
    </source>
</reference>
<proteinExistence type="predicted"/>
<organism evidence="1 2">
    <name type="scientific">Vreelandella olivaria</name>
    <dbReference type="NCBI Taxonomy" id="390919"/>
    <lineage>
        <taxon>Bacteria</taxon>
        <taxon>Pseudomonadati</taxon>
        <taxon>Pseudomonadota</taxon>
        <taxon>Gammaproteobacteria</taxon>
        <taxon>Oceanospirillales</taxon>
        <taxon>Halomonadaceae</taxon>
        <taxon>Vreelandella</taxon>
    </lineage>
</organism>
<protein>
    <submittedName>
        <fullName evidence="1">Uncharacterized protein</fullName>
    </submittedName>
</protein>
<evidence type="ECO:0000313" key="2">
    <source>
        <dbReference type="Proteomes" id="UP000289555"/>
    </source>
</evidence>
<dbReference type="Pfam" id="PF04391">
    <property type="entry name" value="DUF533"/>
    <property type="match status" value="1"/>
</dbReference>